<dbReference type="GO" id="GO:0003725">
    <property type="term" value="F:double-stranded RNA binding"/>
    <property type="evidence" value="ECO:0007669"/>
    <property type="project" value="InterPro"/>
</dbReference>
<evidence type="ECO:0000256" key="3">
    <source>
        <dbReference type="ARBA" id="ARBA00012584"/>
    </source>
</evidence>
<proteinExistence type="inferred from homology"/>
<dbReference type="AlphaFoldDB" id="A0A5C3E6P2"/>
<dbReference type="PANTHER" id="PTHR17490:SF16">
    <property type="entry name" value="THREONYLCARBAMOYL-AMP SYNTHASE"/>
    <property type="match status" value="1"/>
</dbReference>
<dbReference type="InterPro" id="IPR050156">
    <property type="entry name" value="TC-AMP_synthase_SUA5"/>
</dbReference>
<comment type="similarity">
    <text evidence="2">Belongs to the SUA5 family.</text>
</comment>
<dbReference type="GO" id="GO:0005524">
    <property type="term" value="F:ATP binding"/>
    <property type="evidence" value="ECO:0007669"/>
    <property type="project" value="UniProtKB-KW"/>
</dbReference>
<keyword evidence="6" id="KW-0808">Transferase</keyword>
<evidence type="ECO:0000256" key="11">
    <source>
        <dbReference type="ARBA" id="ARBA00029774"/>
    </source>
</evidence>
<evidence type="ECO:0000313" key="15">
    <source>
        <dbReference type="EMBL" id="SPO25171.1"/>
    </source>
</evidence>
<evidence type="ECO:0000256" key="8">
    <source>
        <dbReference type="ARBA" id="ARBA00022695"/>
    </source>
</evidence>
<keyword evidence="10" id="KW-0067">ATP-binding</keyword>
<dbReference type="EMBL" id="OOIN01000010">
    <property type="protein sequence ID" value="SPO25171.1"/>
    <property type="molecule type" value="Genomic_DNA"/>
</dbReference>
<evidence type="ECO:0000256" key="6">
    <source>
        <dbReference type="ARBA" id="ARBA00022679"/>
    </source>
</evidence>
<dbReference type="Gene3D" id="3.40.50.11030">
    <property type="entry name" value="Threonylcarbamoyl-AMP synthase, C-terminal domain"/>
    <property type="match status" value="1"/>
</dbReference>
<dbReference type="PROSITE" id="PS51163">
    <property type="entry name" value="YRDC"/>
    <property type="match status" value="1"/>
</dbReference>
<dbReference type="InterPro" id="IPR038385">
    <property type="entry name" value="Sua5/YwlC_C"/>
</dbReference>
<gene>
    <name evidence="15" type="ORF">UTRI_02720_B</name>
</gene>
<dbReference type="Gene3D" id="3.90.870.10">
    <property type="entry name" value="DHBP synthase"/>
    <property type="match status" value="1"/>
</dbReference>
<dbReference type="EC" id="2.7.7.87" evidence="3"/>
<name>A0A5C3E6P2_9BASI</name>
<accession>A0A5C3E6P2</accession>
<keyword evidence="5" id="KW-0963">Cytoplasm</keyword>
<keyword evidence="7" id="KW-0819">tRNA processing</keyword>
<evidence type="ECO:0000256" key="9">
    <source>
        <dbReference type="ARBA" id="ARBA00022741"/>
    </source>
</evidence>
<keyword evidence="9" id="KW-0547">Nucleotide-binding</keyword>
<keyword evidence="16" id="KW-1185">Reference proteome</keyword>
<comment type="function">
    <text evidence="13">Required for the formation of a threonylcarbamoyl group on adenosine at position 37 (t(6)A37) in tRNAs that read codons beginning with adenine. Likely catalyzes the conversion of L-threonine, HCO(3)(-)/CO(2) and ATP to give threonylcarbamoyl-AMP (TC-AMP) as the acyladenylate intermediate, with the release of diphosphate. Required for normal translation, by ensuring translation fidelity at the level of codon recognition, appropriate translation initiation selection and maintenance of reading frame. Also involved in telomere replication. Binds to single-stranded telomeric (ssTG) DNA and positively regulates telomere length.</text>
</comment>
<dbReference type="GO" id="GO:0002949">
    <property type="term" value="P:tRNA threonylcarbamoyladenosine modification"/>
    <property type="evidence" value="ECO:0007669"/>
    <property type="project" value="UniProtKB-ARBA"/>
</dbReference>
<evidence type="ECO:0000259" key="14">
    <source>
        <dbReference type="PROSITE" id="PS51163"/>
    </source>
</evidence>
<dbReference type="FunFam" id="3.90.870.10:FF:000008">
    <property type="entry name" value="Threonylcarbamoyl-AMP synthase"/>
    <property type="match status" value="1"/>
</dbReference>
<evidence type="ECO:0000256" key="12">
    <source>
        <dbReference type="ARBA" id="ARBA00048366"/>
    </source>
</evidence>
<reference evidence="15 16" key="1">
    <citation type="submission" date="2018-03" db="EMBL/GenBank/DDBJ databases">
        <authorList>
            <person name="Guldener U."/>
        </authorList>
    </citation>
    <scope>NUCLEOTIDE SEQUENCE [LARGE SCALE GENOMIC DNA]</scope>
    <source>
        <strain evidence="15 16">NBRC100155</strain>
    </source>
</reference>
<evidence type="ECO:0000256" key="1">
    <source>
        <dbReference type="ARBA" id="ARBA00004496"/>
    </source>
</evidence>
<dbReference type="OrthoDB" id="412787at2759"/>
<dbReference type="GO" id="GO:0006450">
    <property type="term" value="P:regulation of translational fidelity"/>
    <property type="evidence" value="ECO:0007669"/>
    <property type="project" value="TreeGrafter"/>
</dbReference>
<dbReference type="InterPro" id="IPR005145">
    <property type="entry name" value="Sua5_C"/>
</dbReference>
<feature type="domain" description="YrdC-like" evidence="14">
    <location>
        <begin position="62"/>
        <end position="274"/>
    </location>
</feature>
<evidence type="ECO:0000256" key="10">
    <source>
        <dbReference type="ARBA" id="ARBA00022840"/>
    </source>
</evidence>
<dbReference type="Proteomes" id="UP000324022">
    <property type="component" value="Unassembled WGS sequence"/>
</dbReference>
<comment type="catalytic activity">
    <reaction evidence="12">
        <text>L-threonine + hydrogencarbonate + ATP = L-threonylcarbamoyladenylate + diphosphate + H2O</text>
        <dbReference type="Rhea" id="RHEA:36407"/>
        <dbReference type="ChEBI" id="CHEBI:15377"/>
        <dbReference type="ChEBI" id="CHEBI:17544"/>
        <dbReference type="ChEBI" id="CHEBI:30616"/>
        <dbReference type="ChEBI" id="CHEBI:33019"/>
        <dbReference type="ChEBI" id="CHEBI:57926"/>
        <dbReference type="ChEBI" id="CHEBI:73682"/>
        <dbReference type="EC" id="2.7.7.87"/>
    </reaction>
</comment>
<sequence>MPPASSEPASELGYPDRTFHTEFLPCEAHSSVSFEEAGPSRYSAGTEPFTYTKPVISSAVTRESLNTAAAHLRSGHLVSFPSETVYGLGANALSQSAASKIYAAKKRPADNPLIVHVSDLQMLDTLLPKSYQMSETYEELVKAFWPGALTLLFPVDGEKPAVPRVVTCGHPSVAVRMPSHPIARALIATSGLPMAGPSANASGRPSPTTAAHVMRDLGGQLDAESASGTTENGEPLGRLKYILDGGACQVGVESTVVDGITAEDEVRVLRPGGVTVEQIAAVLKNAGLADKVKLRVYGKDMERSAEQESNPTTPGMKYRHYSPTARVVMLLPAQLFAAAVQSSAARSHSEQPRSSSAKVVESLASSTASPITNSTIPQTFSNVVRDQITHHFSHRTTTDSTLHIGLMMSSDSDLSRLITSSATSSTPTTCHQTNNPHLLPPLTLPSLNNVLIHPFDLGPSSQAEVYAQRMFDGLRTLDEGPLLHTCEGEAVKKCELIFVEALDDAGVGLAVMNRLKKAASETVVLDC</sequence>
<dbReference type="GO" id="GO:0005737">
    <property type="term" value="C:cytoplasm"/>
    <property type="evidence" value="ECO:0007669"/>
    <property type="project" value="UniProtKB-SubCell"/>
</dbReference>
<evidence type="ECO:0000256" key="2">
    <source>
        <dbReference type="ARBA" id="ARBA00007663"/>
    </source>
</evidence>
<dbReference type="InterPro" id="IPR006070">
    <property type="entry name" value="Sua5-like_dom"/>
</dbReference>
<dbReference type="GO" id="GO:0061710">
    <property type="term" value="F:L-threonylcarbamoyladenylate synthase"/>
    <property type="evidence" value="ECO:0007669"/>
    <property type="project" value="UniProtKB-EC"/>
</dbReference>
<dbReference type="PANTHER" id="PTHR17490">
    <property type="entry name" value="SUA5"/>
    <property type="match status" value="1"/>
</dbReference>
<dbReference type="Pfam" id="PF01300">
    <property type="entry name" value="Sua5_yciO_yrdC"/>
    <property type="match status" value="1"/>
</dbReference>
<evidence type="ECO:0000313" key="16">
    <source>
        <dbReference type="Proteomes" id="UP000324022"/>
    </source>
</evidence>
<keyword evidence="8" id="KW-0548">Nucleotidyltransferase</keyword>
<organism evidence="15 16">
    <name type="scientific">Ustilago trichophora</name>
    <dbReference type="NCBI Taxonomy" id="86804"/>
    <lineage>
        <taxon>Eukaryota</taxon>
        <taxon>Fungi</taxon>
        <taxon>Dikarya</taxon>
        <taxon>Basidiomycota</taxon>
        <taxon>Ustilaginomycotina</taxon>
        <taxon>Ustilaginomycetes</taxon>
        <taxon>Ustilaginales</taxon>
        <taxon>Ustilaginaceae</taxon>
        <taxon>Ustilago</taxon>
    </lineage>
</organism>
<dbReference type="GO" id="GO:0000049">
    <property type="term" value="F:tRNA binding"/>
    <property type="evidence" value="ECO:0007669"/>
    <property type="project" value="TreeGrafter"/>
</dbReference>
<evidence type="ECO:0000256" key="13">
    <source>
        <dbReference type="ARBA" id="ARBA00056339"/>
    </source>
</evidence>
<evidence type="ECO:0000256" key="7">
    <source>
        <dbReference type="ARBA" id="ARBA00022694"/>
    </source>
</evidence>
<dbReference type="NCBIfam" id="TIGR00057">
    <property type="entry name" value="L-threonylcarbamoyladenylate synthase"/>
    <property type="match status" value="1"/>
</dbReference>
<dbReference type="Pfam" id="PF03481">
    <property type="entry name" value="Sua5_C"/>
    <property type="match status" value="1"/>
</dbReference>
<dbReference type="SUPFAM" id="SSF55821">
    <property type="entry name" value="YrdC/RibB"/>
    <property type="match status" value="1"/>
</dbReference>
<dbReference type="InterPro" id="IPR017945">
    <property type="entry name" value="DHBP_synth_RibB-like_a/b_dom"/>
</dbReference>
<evidence type="ECO:0000256" key="5">
    <source>
        <dbReference type="ARBA" id="ARBA00022490"/>
    </source>
</evidence>
<comment type="subcellular location">
    <subcellularLocation>
        <location evidence="1">Cytoplasm</location>
    </subcellularLocation>
</comment>
<protein>
    <recommendedName>
        <fullName evidence="4">Threonylcarbamoyl-AMP synthase</fullName>
        <ecNumber evidence="3">2.7.7.87</ecNumber>
    </recommendedName>
    <alternativeName>
        <fullName evidence="11">L-threonylcarbamoyladenylate synthase</fullName>
    </alternativeName>
</protein>
<evidence type="ECO:0000256" key="4">
    <source>
        <dbReference type="ARBA" id="ARBA00015492"/>
    </source>
</evidence>